<dbReference type="EMBL" id="KN848722">
    <property type="protein sequence ID" value="KIR78207.1"/>
    <property type="molecule type" value="Genomic_DNA"/>
</dbReference>
<evidence type="ECO:0000256" key="1">
    <source>
        <dbReference type="SAM" id="MobiDB-lite"/>
    </source>
</evidence>
<evidence type="ECO:0000313" key="2">
    <source>
        <dbReference type="EMBL" id="KIR78207.1"/>
    </source>
</evidence>
<reference evidence="2 3" key="1">
    <citation type="submission" date="2015-01" db="EMBL/GenBank/DDBJ databases">
        <title>The Genome Sequence of Cryptococcus gattii EJB2.</title>
        <authorList>
            <consortium name="The Broad Institute Genomics Platform"/>
            <person name="Cuomo C."/>
            <person name="Litvintseva A."/>
            <person name="Chen Y."/>
            <person name="Heitman J."/>
            <person name="Sun S."/>
            <person name="Springer D."/>
            <person name="Dromer F."/>
            <person name="Young S."/>
            <person name="Zeng Q."/>
            <person name="Gargeya S."/>
            <person name="Abouelleil A."/>
            <person name="Alvarado L."/>
            <person name="Chapman S.B."/>
            <person name="Gainer-Dewar J."/>
            <person name="Goldberg J."/>
            <person name="Griggs A."/>
            <person name="Gujja S."/>
            <person name="Hansen M."/>
            <person name="Howarth C."/>
            <person name="Imamovic A."/>
            <person name="Larimer J."/>
            <person name="Murphy C."/>
            <person name="Naylor J."/>
            <person name="Pearson M."/>
            <person name="Priest M."/>
            <person name="Roberts A."/>
            <person name="Saif S."/>
            <person name="Shea T."/>
            <person name="Sykes S."/>
            <person name="Wortman J."/>
            <person name="Nusbaum C."/>
            <person name="Birren B."/>
        </authorList>
    </citation>
    <scope>NUCLEOTIDE SEQUENCE [LARGE SCALE GENOMIC DNA]</scope>
    <source>
        <strain evidence="2 3">EJB2</strain>
    </source>
</reference>
<accession>A0ABR5BRD8</accession>
<proteinExistence type="predicted"/>
<name>A0ABR5BRD8_9TREE</name>
<protein>
    <submittedName>
        <fullName evidence="2">Uncharacterized protein</fullName>
    </submittedName>
</protein>
<evidence type="ECO:0000313" key="3">
    <source>
        <dbReference type="Proteomes" id="UP000054272"/>
    </source>
</evidence>
<keyword evidence="3" id="KW-1185">Reference proteome</keyword>
<sequence length="53" mass="5912">MEALDNSLPYLSRRAEKNNTVMEGRGGASTEKKRLSKEIMTTVFSIACSWSSE</sequence>
<gene>
    <name evidence="2" type="ORF">I306_04827</name>
</gene>
<dbReference type="Proteomes" id="UP000054272">
    <property type="component" value="Unassembled WGS sequence"/>
</dbReference>
<organism evidence="2 3">
    <name type="scientific">Cryptococcus gattii EJB2</name>
    <dbReference type="NCBI Taxonomy" id="1296103"/>
    <lineage>
        <taxon>Eukaryota</taxon>
        <taxon>Fungi</taxon>
        <taxon>Dikarya</taxon>
        <taxon>Basidiomycota</taxon>
        <taxon>Agaricomycotina</taxon>
        <taxon>Tremellomycetes</taxon>
        <taxon>Tremellales</taxon>
        <taxon>Cryptococcaceae</taxon>
        <taxon>Cryptococcus</taxon>
        <taxon>Cryptococcus gattii species complex</taxon>
    </lineage>
</organism>
<feature type="region of interest" description="Disordered" evidence="1">
    <location>
        <begin position="1"/>
        <end position="33"/>
    </location>
</feature>